<evidence type="ECO:0008006" key="5">
    <source>
        <dbReference type="Google" id="ProtNLM"/>
    </source>
</evidence>
<evidence type="ECO:0000313" key="3">
    <source>
        <dbReference type="EMBL" id="KMS51655.1"/>
    </source>
</evidence>
<proteinExistence type="inferred from homology"/>
<evidence type="ECO:0000313" key="4">
    <source>
        <dbReference type="Proteomes" id="UP000052268"/>
    </source>
</evidence>
<comment type="similarity">
    <text evidence="1">Belongs to the short-chain dehydrogenases/reductases (SDR) family.</text>
</comment>
<name>A0A0J8A8J9_9SPHN</name>
<dbReference type="SUPFAM" id="SSF51735">
    <property type="entry name" value="NAD(P)-binding Rossmann-fold domains"/>
    <property type="match status" value="1"/>
</dbReference>
<dbReference type="FunFam" id="3.40.50.720:FF:000084">
    <property type="entry name" value="Short-chain dehydrogenase reductase"/>
    <property type="match status" value="1"/>
</dbReference>
<dbReference type="InterPro" id="IPR020904">
    <property type="entry name" value="Sc_DH/Rdtase_CS"/>
</dbReference>
<dbReference type="PANTHER" id="PTHR43669:SF3">
    <property type="entry name" value="ALCOHOL DEHYDROGENASE, PUTATIVE (AFU_ORTHOLOGUE AFUA_3G03445)-RELATED"/>
    <property type="match status" value="1"/>
</dbReference>
<keyword evidence="2" id="KW-0560">Oxidoreductase</keyword>
<dbReference type="Proteomes" id="UP000052268">
    <property type="component" value="Unassembled WGS sequence"/>
</dbReference>
<dbReference type="GO" id="GO:0016491">
    <property type="term" value="F:oxidoreductase activity"/>
    <property type="evidence" value="ECO:0007669"/>
    <property type="project" value="UniProtKB-KW"/>
</dbReference>
<gene>
    <name evidence="3" type="ORF">V474_03225</name>
</gene>
<organism evidence="3 4">
    <name type="scientific">Novosphingobium barchaimii LL02</name>
    <dbReference type="NCBI Taxonomy" id="1114963"/>
    <lineage>
        <taxon>Bacteria</taxon>
        <taxon>Pseudomonadati</taxon>
        <taxon>Pseudomonadota</taxon>
        <taxon>Alphaproteobacteria</taxon>
        <taxon>Sphingomonadales</taxon>
        <taxon>Sphingomonadaceae</taxon>
        <taxon>Novosphingobium</taxon>
    </lineage>
</organism>
<dbReference type="InterPro" id="IPR002347">
    <property type="entry name" value="SDR_fam"/>
</dbReference>
<reference evidence="3 4" key="1">
    <citation type="journal article" date="2015" name="G3 (Bethesda)">
        <title>Insights into Ongoing Evolution of the Hexachlorocyclohexane Catabolic Pathway from Comparative Genomics of Ten Sphingomonadaceae Strains.</title>
        <authorList>
            <person name="Pearce S.L."/>
            <person name="Oakeshott J.G."/>
            <person name="Pandey G."/>
        </authorList>
    </citation>
    <scope>NUCLEOTIDE SEQUENCE [LARGE SCALE GENOMIC DNA]</scope>
    <source>
        <strain evidence="3 4">LL02</strain>
    </source>
</reference>
<evidence type="ECO:0000256" key="2">
    <source>
        <dbReference type="ARBA" id="ARBA00023002"/>
    </source>
</evidence>
<dbReference type="PATRIC" id="fig|1114963.3.peg.4270"/>
<dbReference type="InterPro" id="IPR036291">
    <property type="entry name" value="NAD(P)-bd_dom_sf"/>
</dbReference>
<dbReference type="RefSeq" id="WP_059153222.1">
    <property type="nucleotide sequence ID" value="NZ_KQ130457.1"/>
</dbReference>
<keyword evidence="4" id="KW-1185">Reference proteome</keyword>
<dbReference type="AlphaFoldDB" id="A0A0J8A8J9"/>
<sequence length="274" mass="28918">MNELFGMTGKRILILGGGQGMGRATVQLLARLGADLAVVDREPHRAQEVVEEVLGAGGSARAHSFDVLDDGALVAGIAEVEERSGPLDGMATVVGMAAWGQLVDMDMSTWDEDQNRNLRYFFLAARQVARSLMARRASGSIVCVSSVDGMRSAPNHGAYGAAKAGLINLVSTMAAEWSPYGVRVNVVAPGPIITPRIPFMGEEAEREAMVNVPMHRRGTVEDIAKAIAFFLSELSPYVTGQTLAVDGGSLVTNPFFKLADPLAATVPDLPPAAA</sequence>
<accession>A0A0J8A8J9</accession>
<dbReference type="PROSITE" id="PS00061">
    <property type="entry name" value="ADH_SHORT"/>
    <property type="match status" value="1"/>
</dbReference>
<dbReference type="Gene3D" id="3.40.50.720">
    <property type="entry name" value="NAD(P)-binding Rossmann-like Domain"/>
    <property type="match status" value="1"/>
</dbReference>
<evidence type="ECO:0000256" key="1">
    <source>
        <dbReference type="ARBA" id="ARBA00006484"/>
    </source>
</evidence>
<dbReference type="PRINTS" id="PR00081">
    <property type="entry name" value="GDHRDH"/>
</dbReference>
<dbReference type="OrthoDB" id="7500328at2"/>
<protein>
    <recommendedName>
        <fullName evidence="5">Oxidoreductase</fullName>
    </recommendedName>
</protein>
<dbReference type="CDD" id="cd05233">
    <property type="entry name" value="SDR_c"/>
    <property type="match status" value="1"/>
</dbReference>
<dbReference type="Pfam" id="PF13561">
    <property type="entry name" value="adh_short_C2"/>
    <property type="match status" value="1"/>
</dbReference>
<dbReference type="PANTHER" id="PTHR43669">
    <property type="entry name" value="5-KETO-D-GLUCONATE 5-REDUCTASE"/>
    <property type="match status" value="1"/>
</dbReference>
<dbReference type="EMBL" id="JACU01000011">
    <property type="protein sequence ID" value="KMS51655.1"/>
    <property type="molecule type" value="Genomic_DNA"/>
</dbReference>
<comment type="caution">
    <text evidence="3">The sequence shown here is derived from an EMBL/GenBank/DDBJ whole genome shotgun (WGS) entry which is preliminary data.</text>
</comment>